<accession>A0A085ART9</accession>
<gene>
    <name evidence="1" type="ORF">GTGU_00183</name>
</gene>
<dbReference type="EMBL" id="JMTB01000013">
    <property type="protein sequence ID" value="KFC12934.1"/>
    <property type="molecule type" value="Genomic_DNA"/>
</dbReference>
<proteinExistence type="predicted"/>
<dbReference type="InterPro" id="IPR006498">
    <property type="entry name" value="Tail_tube"/>
</dbReference>
<evidence type="ECO:0000313" key="1">
    <source>
        <dbReference type="EMBL" id="KFC12934.1"/>
    </source>
</evidence>
<dbReference type="AlphaFoldDB" id="A0A085ART9"/>
<organism evidence="1 2">
    <name type="scientific">Trabulsiella guamensis ATCC 49490</name>
    <dbReference type="NCBI Taxonomy" id="1005994"/>
    <lineage>
        <taxon>Bacteria</taxon>
        <taxon>Pseudomonadati</taxon>
        <taxon>Pseudomonadota</taxon>
        <taxon>Gammaproteobacteria</taxon>
        <taxon>Enterobacterales</taxon>
        <taxon>Enterobacteriaceae</taxon>
        <taxon>Trabulsiella</taxon>
    </lineage>
</organism>
<comment type="caution">
    <text evidence="1">The sequence shown here is derived from an EMBL/GenBank/DDBJ whole genome shotgun (WGS) entry which is preliminary data.</text>
</comment>
<sequence length="172" mass="18461">MATNGKRNNLRAWTLFLPGAVRLEGAHEYTPPALTLVKTSIRTGGMDAAIGLDDGMEELTCSFKIYGYEPAVLALFGLSEGTTSPRITARQAINAGGWTGLVEELEGMVSSITPDARPSGATAEASLTVEMTLTYYRSTWGGTEQALIIPAQFVRRIQGVDKLAGIRNIIRV</sequence>
<evidence type="ECO:0000313" key="2">
    <source>
        <dbReference type="Proteomes" id="UP000028630"/>
    </source>
</evidence>
<dbReference type="OrthoDB" id="3078668at2"/>
<protein>
    <submittedName>
        <fullName evidence="1">Phage major tail tube protein</fullName>
    </submittedName>
</protein>
<dbReference type="Pfam" id="PF04985">
    <property type="entry name" value="Phage_tube"/>
    <property type="match status" value="1"/>
</dbReference>
<keyword evidence="2" id="KW-1185">Reference proteome</keyword>
<dbReference type="eggNOG" id="COG3498">
    <property type="taxonomic scope" value="Bacteria"/>
</dbReference>
<dbReference type="RefSeq" id="WP_038153484.1">
    <property type="nucleotide sequence ID" value="NZ_JMTB01000013.1"/>
</dbReference>
<name>A0A085ART9_9ENTR</name>
<dbReference type="Proteomes" id="UP000028630">
    <property type="component" value="Unassembled WGS sequence"/>
</dbReference>
<reference evidence="2" key="1">
    <citation type="submission" date="2014-05" db="EMBL/GenBank/DDBJ databases">
        <title>ATOL: Assembling a taxonomically balanced genome-scale reconstruction of the evolutionary history of the Enterobacteriaceae.</title>
        <authorList>
            <person name="Plunkett G. III"/>
            <person name="Neeno-Eckwall E.C."/>
            <person name="Glasner J.D."/>
            <person name="Perna N.T."/>
        </authorList>
    </citation>
    <scope>NUCLEOTIDE SEQUENCE [LARGE SCALE GENOMIC DNA]</scope>
    <source>
        <strain evidence="2">ATCC 49490</strain>
    </source>
</reference>